<dbReference type="EMBL" id="JABCUV010000012">
    <property type="protein sequence ID" value="NMW93903.1"/>
    <property type="molecule type" value="Genomic_DNA"/>
</dbReference>
<evidence type="ECO:0000256" key="2">
    <source>
        <dbReference type="ARBA" id="ARBA00023235"/>
    </source>
</evidence>
<comment type="caution">
    <text evidence="3">The sequence shown here is derived from an EMBL/GenBank/DDBJ whole genome shotgun (WGS) entry which is preliminary data.</text>
</comment>
<evidence type="ECO:0000313" key="4">
    <source>
        <dbReference type="Proteomes" id="UP000582487"/>
    </source>
</evidence>
<evidence type="ECO:0000313" key="3">
    <source>
        <dbReference type="EMBL" id="NMW93903.1"/>
    </source>
</evidence>
<dbReference type="InterPro" id="IPR015942">
    <property type="entry name" value="Asp/Glu/hydantoin_racemase"/>
</dbReference>
<protein>
    <submittedName>
        <fullName evidence="3">Amino acid racemase</fullName>
        <ecNumber evidence="3">5.1.1.-</ecNumber>
    </submittedName>
</protein>
<dbReference type="Pfam" id="PF01177">
    <property type="entry name" value="Asp_Glu_race"/>
    <property type="match status" value="1"/>
</dbReference>
<gene>
    <name evidence="3" type="ORF">HHJ74_09455</name>
</gene>
<dbReference type="OrthoDB" id="9803739at2"/>
<reference evidence="3 4" key="1">
    <citation type="submission" date="2020-04" db="EMBL/GenBank/DDBJ databases">
        <title>Antimicrobial susceptibility and clonality of vaginal-derived multi-drug resistant Mobiluncus isolates in China.</title>
        <authorList>
            <person name="Zhang X."/>
        </authorList>
    </citation>
    <scope>NUCLEOTIDE SEQUENCE [LARGE SCALE GENOMIC DNA]</scope>
    <source>
        <strain evidence="3 4">7</strain>
    </source>
</reference>
<comment type="similarity">
    <text evidence="1">Belongs to the aspartate/glutamate racemases family.</text>
</comment>
<dbReference type="GO" id="GO:0047661">
    <property type="term" value="F:amino-acid racemase activity"/>
    <property type="evidence" value="ECO:0007669"/>
    <property type="project" value="InterPro"/>
</dbReference>
<dbReference type="InterPro" id="IPR004380">
    <property type="entry name" value="Asp_race"/>
</dbReference>
<dbReference type="Proteomes" id="UP000582487">
    <property type="component" value="Unassembled WGS sequence"/>
</dbReference>
<dbReference type="InterPro" id="IPR001920">
    <property type="entry name" value="Asp/Glu_race"/>
</dbReference>
<dbReference type="InterPro" id="IPR018187">
    <property type="entry name" value="Asp/Glu_racemase_AS_1"/>
</dbReference>
<dbReference type="PROSITE" id="PS00923">
    <property type="entry name" value="ASP_GLU_RACEMASE_1"/>
    <property type="match status" value="1"/>
</dbReference>
<dbReference type="PANTHER" id="PTHR21198">
    <property type="entry name" value="GLUTAMATE RACEMASE"/>
    <property type="match status" value="1"/>
</dbReference>
<accession>A0A848RPK6</accession>
<proteinExistence type="inferred from homology"/>
<dbReference type="AlphaFoldDB" id="A0A848RPK6"/>
<keyword evidence="2 3" id="KW-0413">Isomerase</keyword>
<evidence type="ECO:0000256" key="1">
    <source>
        <dbReference type="ARBA" id="ARBA00007847"/>
    </source>
</evidence>
<dbReference type="Gene3D" id="3.40.50.1860">
    <property type="match status" value="2"/>
</dbReference>
<dbReference type="PANTHER" id="PTHR21198:SF7">
    <property type="entry name" value="ASPARTATE-GLUTAMATE RACEMASE FAMILY"/>
    <property type="match status" value="1"/>
</dbReference>
<organism evidence="3 4">
    <name type="scientific">Mobiluncus mulieris</name>
    <dbReference type="NCBI Taxonomy" id="2052"/>
    <lineage>
        <taxon>Bacteria</taxon>
        <taxon>Bacillati</taxon>
        <taxon>Actinomycetota</taxon>
        <taxon>Actinomycetes</taxon>
        <taxon>Actinomycetales</taxon>
        <taxon>Actinomycetaceae</taxon>
        <taxon>Mobiluncus</taxon>
    </lineage>
</organism>
<dbReference type="EC" id="5.1.1.-" evidence="3"/>
<sequence>MAGNVFVQKISGIGTRFQGGTAMNRTVGVLGGLGPLATVYFLKTVVDFTQAQSDQDNVDLIITQHSSTPDRTAALLDGGESPAPIMAADARKLQDAGAEFLVIPCNTATNFLQAVVEAVDIEVVNIVTETVAEIGRKNAGGIKRVAIMATEGTIASEIYQETLQLAGYEALVPSAQLQKEISGIIYGYVKAGQPVSRELFFGIINKLRQNEADAVICGCTELSVVYKDLQITDPTIVDSLATLARLTVIKAGKQLRPGL</sequence>
<dbReference type="NCBIfam" id="TIGR00035">
    <property type="entry name" value="asp_race"/>
    <property type="match status" value="1"/>
</dbReference>
<dbReference type="SUPFAM" id="SSF53681">
    <property type="entry name" value="Aspartate/glutamate racemase"/>
    <property type="match status" value="2"/>
</dbReference>
<name>A0A848RPK6_9ACTO</name>